<keyword evidence="6" id="KW-1185">Reference proteome</keyword>
<feature type="compositionally biased region" description="Low complexity" evidence="2">
    <location>
        <begin position="22"/>
        <end position="51"/>
    </location>
</feature>
<feature type="compositionally biased region" description="Polar residues" evidence="2">
    <location>
        <begin position="471"/>
        <end position="490"/>
    </location>
</feature>
<name>A0A8H5B2L6_9AGAR</name>
<dbReference type="Proteomes" id="UP000567179">
    <property type="component" value="Unassembled WGS sequence"/>
</dbReference>
<dbReference type="GO" id="GO:0070372">
    <property type="term" value="P:regulation of ERK1 and ERK2 cascade"/>
    <property type="evidence" value="ECO:0007669"/>
    <property type="project" value="TreeGrafter"/>
</dbReference>
<feature type="region of interest" description="Disordered" evidence="2">
    <location>
        <begin position="432"/>
        <end position="490"/>
    </location>
</feature>
<dbReference type="SUPFAM" id="SSF52799">
    <property type="entry name" value="(Phosphotyrosine protein) phosphatases II"/>
    <property type="match status" value="1"/>
</dbReference>
<evidence type="ECO:0000256" key="1">
    <source>
        <dbReference type="ARBA" id="ARBA00009649"/>
    </source>
</evidence>
<dbReference type="GO" id="GO:0062026">
    <property type="term" value="P:negative regulation of SCF-dependent proteasomal ubiquitin-dependent catabolic process"/>
    <property type="evidence" value="ECO:0007669"/>
    <property type="project" value="TreeGrafter"/>
</dbReference>
<feature type="compositionally biased region" description="Basic and acidic residues" evidence="2">
    <location>
        <begin position="7"/>
        <end position="21"/>
    </location>
</feature>
<dbReference type="PANTHER" id="PTHR46588:SF1">
    <property type="entry name" value="SERINE_THREONINE_TYROSINE-INTERACTING PROTEIN"/>
    <property type="match status" value="1"/>
</dbReference>
<proteinExistence type="inferred from homology"/>
<evidence type="ECO:0000313" key="5">
    <source>
        <dbReference type="EMBL" id="KAF5315501.1"/>
    </source>
</evidence>
<dbReference type="GO" id="GO:0005654">
    <property type="term" value="C:nucleoplasm"/>
    <property type="evidence" value="ECO:0007669"/>
    <property type="project" value="TreeGrafter"/>
</dbReference>
<feature type="domain" description="Tyrosine specific protein phosphatases" evidence="4">
    <location>
        <begin position="787"/>
        <end position="849"/>
    </location>
</feature>
<dbReference type="InterPro" id="IPR000340">
    <property type="entry name" value="Dual-sp_phosphatase_cat-dom"/>
</dbReference>
<dbReference type="EMBL" id="JAACJJ010000043">
    <property type="protein sequence ID" value="KAF5315501.1"/>
    <property type="molecule type" value="Genomic_DNA"/>
</dbReference>
<gene>
    <name evidence="5" type="ORF">D9619_007042</name>
</gene>
<dbReference type="AlphaFoldDB" id="A0A8H5B2L6"/>
<reference evidence="5 6" key="1">
    <citation type="journal article" date="2020" name="ISME J.">
        <title>Uncovering the hidden diversity of litter-decomposition mechanisms in mushroom-forming fungi.</title>
        <authorList>
            <person name="Floudas D."/>
            <person name="Bentzer J."/>
            <person name="Ahren D."/>
            <person name="Johansson T."/>
            <person name="Persson P."/>
            <person name="Tunlid A."/>
        </authorList>
    </citation>
    <scope>NUCLEOTIDE SEQUENCE [LARGE SCALE GENOMIC DNA]</scope>
    <source>
        <strain evidence="5 6">CBS 101986</strain>
    </source>
</reference>
<dbReference type="GO" id="GO:0140096">
    <property type="term" value="F:catalytic activity, acting on a protein"/>
    <property type="evidence" value="ECO:0007669"/>
    <property type="project" value="UniProtKB-ARBA"/>
</dbReference>
<protein>
    <submittedName>
        <fullName evidence="5">Uncharacterized protein</fullName>
    </submittedName>
</protein>
<dbReference type="GO" id="GO:1990444">
    <property type="term" value="F:F-box domain binding"/>
    <property type="evidence" value="ECO:0007669"/>
    <property type="project" value="TreeGrafter"/>
</dbReference>
<organism evidence="5 6">
    <name type="scientific">Psilocybe cf. subviscida</name>
    <dbReference type="NCBI Taxonomy" id="2480587"/>
    <lineage>
        <taxon>Eukaryota</taxon>
        <taxon>Fungi</taxon>
        <taxon>Dikarya</taxon>
        <taxon>Basidiomycota</taxon>
        <taxon>Agaricomycotina</taxon>
        <taxon>Agaricomycetes</taxon>
        <taxon>Agaricomycetidae</taxon>
        <taxon>Agaricales</taxon>
        <taxon>Agaricineae</taxon>
        <taxon>Strophariaceae</taxon>
        <taxon>Psilocybe</taxon>
    </lineage>
</organism>
<comment type="similarity">
    <text evidence="1">Belongs to the protein-tyrosine phosphatase family. Non-receptor class subfamily.</text>
</comment>
<dbReference type="Pfam" id="PF00782">
    <property type="entry name" value="DSPc"/>
    <property type="match status" value="1"/>
</dbReference>
<dbReference type="InterPro" id="IPR020422">
    <property type="entry name" value="TYR_PHOSPHATASE_DUAL_dom"/>
</dbReference>
<dbReference type="Gene3D" id="3.90.190.10">
    <property type="entry name" value="Protein tyrosine phosphatase superfamily"/>
    <property type="match status" value="1"/>
</dbReference>
<comment type="caution">
    <text evidence="5">The sequence shown here is derived from an EMBL/GenBank/DDBJ whole genome shotgun (WGS) entry which is preliminary data.</text>
</comment>
<dbReference type="PROSITE" id="PS50056">
    <property type="entry name" value="TYR_PHOSPHATASE_2"/>
    <property type="match status" value="1"/>
</dbReference>
<dbReference type="OrthoDB" id="2017893at2759"/>
<accession>A0A8H5B2L6</accession>
<dbReference type="CDD" id="cd14522">
    <property type="entry name" value="DSP_STYX"/>
    <property type="match status" value="1"/>
</dbReference>
<feature type="region of interest" description="Disordered" evidence="2">
    <location>
        <begin position="883"/>
        <end position="923"/>
    </location>
</feature>
<sequence>MLWSPWKKQDDSWNTDADSRSSDIPTISNSSNSSTVTDNTSVSTSSPTESTSLCIAETTNNGLQTPSDVVSVLPAAPGVAPGALMQGMFHHALNTNIGKAVFNIYGSNPPRSSDATNRPESTAIFQVTRDSHPESSRASSASLDLPTNPIPTPKTGPEIYVRHLMTKNKGYPLWIPSPNRRLPATYRASGVGFGDVGILMPEGGFSFLFNVVHDATHPINVSRRLPEGFAPFTAWNPDDVEEYEEFSAGSYLADRTLVRTDSGADRSKTTLKSSAAEAAVLMMPEPVHLSILQNIAPFREYVRVNLRTWYKFVKVDLGREINNGEIRVVYGCRKSAAFGIATVSNSGSADASTELTFSIDDSWIEFTGCKYHWHHGGSAEVKAGPSLKENQDILDQRGIRDVADARAHDPILNQCLFVSTIDMRLPEAEWSSMNPLSTSQQRSSSPSTSSPSSHSTSSSGGTTAHSGNSNISQQGQGANTSRPQDTSTLVSHDEIELWPPLPSSKRLFQPSDIIADFLLRAFPYATSVSLCSDDWEPGMTDSVDTVAALISNVLSFNDICGDNGMIYLKVRDRGVIINHLELASPTSMQWLWAEWRDQHSRSLVWSELNGGPGRVLTPSFPEFVETRLASYSYKTGGENGYSFDFEDGTLHLPQRLPQDNAISHSTPLHKTLPPPSSNPNPTSLPLYPILPEMINTTDEAIRSVIQGPADGEWRYEMRRECQEILPNLYLGPFVASKSLDVLQSLKITHIVCIRDAKEAFSVRPRFPDRFHYMTLDVEDNEEQNLIRLFPGQVPFFAKAFIDDAISQGGRVLVHCNGGVSLSPAFVVMFVMQHHQLSWEDALHMVQNRRYRISPNGGFLTQIKEYEAIYKANVALAAFPQQNQQRGVARRKRSDDDDEDEARVEDRKRPLVQSYSQDDDAMQT</sequence>
<feature type="region of interest" description="Disordered" evidence="2">
    <location>
        <begin position="128"/>
        <end position="156"/>
    </location>
</feature>
<evidence type="ECO:0000259" key="4">
    <source>
        <dbReference type="PROSITE" id="PS50056"/>
    </source>
</evidence>
<dbReference type="InterPro" id="IPR000387">
    <property type="entry name" value="Tyr_Pase_dom"/>
</dbReference>
<dbReference type="InterPro" id="IPR052449">
    <property type="entry name" value="STYX-Interacting_Phosphatase"/>
</dbReference>
<evidence type="ECO:0000313" key="6">
    <source>
        <dbReference type="Proteomes" id="UP000567179"/>
    </source>
</evidence>
<feature type="compositionally biased region" description="Low complexity" evidence="2">
    <location>
        <begin position="136"/>
        <end position="146"/>
    </location>
</feature>
<evidence type="ECO:0000256" key="2">
    <source>
        <dbReference type="SAM" id="MobiDB-lite"/>
    </source>
</evidence>
<feature type="compositionally biased region" description="Low complexity" evidence="2">
    <location>
        <begin position="437"/>
        <end position="470"/>
    </location>
</feature>
<feature type="region of interest" description="Disordered" evidence="2">
    <location>
        <begin position="662"/>
        <end position="682"/>
    </location>
</feature>
<feature type="region of interest" description="Disordered" evidence="2">
    <location>
        <begin position="1"/>
        <end position="51"/>
    </location>
</feature>
<dbReference type="PROSITE" id="PS50054">
    <property type="entry name" value="TYR_PHOSPHATASE_DUAL"/>
    <property type="match status" value="1"/>
</dbReference>
<evidence type="ECO:0000259" key="3">
    <source>
        <dbReference type="PROSITE" id="PS50054"/>
    </source>
</evidence>
<dbReference type="GO" id="GO:0005737">
    <property type="term" value="C:cytoplasm"/>
    <property type="evidence" value="ECO:0007669"/>
    <property type="project" value="TreeGrafter"/>
</dbReference>
<dbReference type="InterPro" id="IPR029021">
    <property type="entry name" value="Prot-tyrosine_phosphatase-like"/>
</dbReference>
<dbReference type="PANTHER" id="PTHR46588">
    <property type="entry name" value="SERINE/THREONINE/TYROSINE-INTERACTING PROTEIN"/>
    <property type="match status" value="1"/>
</dbReference>
<feature type="domain" description="Tyrosine-protein phosphatase" evidence="3">
    <location>
        <begin position="720"/>
        <end position="871"/>
    </location>
</feature>
<dbReference type="SMART" id="SM00195">
    <property type="entry name" value="DSPc"/>
    <property type="match status" value="1"/>
</dbReference>